<dbReference type="Proteomes" id="UP001595993">
    <property type="component" value="Unassembled WGS sequence"/>
</dbReference>
<gene>
    <name evidence="1" type="ORF">ACFO9E_02220</name>
</gene>
<protein>
    <submittedName>
        <fullName evidence="1">DUF1877 family protein</fullName>
    </submittedName>
</protein>
<evidence type="ECO:0000313" key="2">
    <source>
        <dbReference type="Proteomes" id="UP001595993"/>
    </source>
</evidence>
<dbReference type="InterPro" id="IPR015068">
    <property type="entry name" value="DUF1877"/>
</dbReference>
<dbReference type="Pfam" id="PF08974">
    <property type="entry name" value="DUF1877"/>
    <property type="match status" value="1"/>
</dbReference>
<comment type="caution">
    <text evidence="1">The sequence shown here is derived from an EMBL/GenBank/DDBJ whole genome shotgun (WGS) entry which is preliminary data.</text>
</comment>
<evidence type="ECO:0000313" key="1">
    <source>
        <dbReference type="EMBL" id="MFC4606647.1"/>
    </source>
</evidence>
<dbReference type="Gene3D" id="3.40.1760.10">
    <property type="entry name" value="YfbM-like super family"/>
    <property type="match status" value="1"/>
</dbReference>
<name>A0ABV9FYE1_9ACTN</name>
<dbReference type="InterPro" id="IPR035944">
    <property type="entry name" value="YfbM-like_sf"/>
</dbReference>
<accession>A0ABV9FYE1</accession>
<proteinExistence type="predicted"/>
<dbReference type="EMBL" id="JBHSFE010000003">
    <property type="protein sequence ID" value="MFC4606647.1"/>
    <property type="molecule type" value="Genomic_DNA"/>
</dbReference>
<dbReference type="RefSeq" id="WP_381191039.1">
    <property type="nucleotide sequence ID" value="NZ_JBHSFE010000003.1"/>
</dbReference>
<organism evidence="1 2">
    <name type="scientific">Streptomyces maoxianensis</name>
    <dbReference type="NCBI Taxonomy" id="1459942"/>
    <lineage>
        <taxon>Bacteria</taxon>
        <taxon>Bacillati</taxon>
        <taxon>Actinomycetota</taxon>
        <taxon>Actinomycetes</taxon>
        <taxon>Kitasatosporales</taxon>
        <taxon>Streptomycetaceae</taxon>
        <taxon>Streptomyces</taxon>
    </lineage>
</organism>
<reference evidence="2" key="1">
    <citation type="journal article" date="2019" name="Int. J. Syst. Evol. Microbiol.">
        <title>The Global Catalogue of Microorganisms (GCM) 10K type strain sequencing project: providing services to taxonomists for standard genome sequencing and annotation.</title>
        <authorList>
            <consortium name="The Broad Institute Genomics Platform"/>
            <consortium name="The Broad Institute Genome Sequencing Center for Infectious Disease"/>
            <person name="Wu L."/>
            <person name="Ma J."/>
        </authorList>
    </citation>
    <scope>NUCLEOTIDE SEQUENCE [LARGE SCALE GENOMIC DNA]</scope>
    <source>
        <strain evidence="2">CGMCC 4.7139</strain>
    </source>
</reference>
<sequence>MSFHMHLRAIRETEMQDGYSWLEEFMGPAWYDHWEAERDAGIAHAIEKDFGPVNELYAPVSALTDDRRGSRECELPIYGGRPVYHPAHARPPFVILTAAETRNAADFLTTASFDALWETARAKITSPYVGWDKTKLKDIFLGYHTSLSSFYRRTASSDHAVIKAFWY</sequence>
<keyword evidence="2" id="KW-1185">Reference proteome</keyword>